<protein>
    <submittedName>
        <fullName evidence="2">GNAT family N-acetyltransferase</fullName>
    </submittedName>
</protein>
<dbReference type="Gene3D" id="3.40.630.30">
    <property type="match status" value="1"/>
</dbReference>
<dbReference type="Proteomes" id="UP000314011">
    <property type="component" value="Unassembled WGS sequence"/>
</dbReference>
<organism evidence="2 3">
    <name type="scientific">Pelagovum pacificum</name>
    <dbReference type="NCBI Taxonomy" id="2588711"/>
    <lineage>
        <taxon>Bacteria</taxon>
        <taxon>Pseudomonadati</taxon>
        <taxon>Pseudomonadota</taxon>
        <taxon>Alphaproteobacteria</taxon>
        <taxon>Rhodobacterales</taxon>
        <taxon>Paracoccaceae</taxon>
        <taxon>Pelagovum</taxon>
    </lineage>
</organism>
<dbReference type="InterPro" id="IPR016181">
    <property type="entry name" value="Acyl_CoA_acyltransferase"/>
</dbReference>
<evidence type="ECO:0000313" key="3">
    <source>
        <dbReference type="Proteomes" id="UP000314011"/>
    </source>
</evidence>
<reference evidence="2 3" key="1">
    <citation type="submission" date="2019-06" db="EMBL/GenBank/DDBJ databases">
        <title>Genome of new Rhodobacteraceae sp. SM1903.</title>
        <authorList>
            <person name="Ren X."/>
        </authorList>
    </citation>
    <scope>NUCLEOTIDE SEQUENCE [LARGE SCALE GENOMIC DNA]</scope>
    <source>
        <strain evidence="2 3">SM1903</strain>
    </source>
</reference>
<dbReference type="AlphaFoldDB" id="A0A5C5GLL0"/>
<dbReference type="EMBL" id="VFFF01000001">
    <property type="protein sequence ID" value="TNY34216.1"/>
    <property type="molecule type" value="Genomic_DNA"/>
</dbReference>
<dbReference type="OrthoDB" id="273614at2"/>
<dbReference type="PROSITE" id="PS51186">
    <property type="entry name" value="GNAT"/>
    <property type="match status" value="1"/>
</dbReference>
<accession>A0A5C5GLL0</accession>
<comment type="caution">
    <text evidence="2">The sequence shown here is derived from an EMBL/GenBank/DDBJ whole genome shotgun (WGS) entry which is preliminary data.</text>
</comment>
<gene>
    <name evidence="2" type="ORF">FHY64_13455</name>
</gene>
<dbReference type="InterPro" id="IPR000182">
    <property type="entry name" value="GNAT_dom"/>
</dbReference>
<evidence type="ECO:0000259" key="1">
    <source>
        <dbReference type="PROSITE" id="PS51186"/>
    </source>
</evidence>
<evidence type="ECO:0000313" key="2">
    <source>
        <dbReference type="EMBL" id="TNY34216.1"/>
    </source>
</evidence>
<dbReference type="GO" id="GO:0016747">
    <property type="term" value="F:acyltransferase activity, transferring groups other than amino-acyl groups"/>
    <property type="evidence" value="ECO:0007669"/>
    <property type="project" value="InterPro"/>
</dbReference>
<dbReference type="SUPFAM" id="SSF55729">
    <property type="entry name" value="Acyl-CoA N-acyltransferases (Nat)"/>
    <property type="match status" value="1"/>
</dbReference>
<sequence>MIRDVVPEDAPMLARLHVQCWRETYTGLLPEEEIAARPYEVRRAQWENQIAAGTSRIAVLPDLGFAQAGPQRDGPLSTDWPEELYCLYLLKVGQGLGQGRTLFEAVRGQVPLTALVLDTNEVACRFYERAGGVLLETRPEHIGQVAISERVYGFR</sequence>
<proteinExistence type="predicted"/>
<feature type="domain" description="N-acetyltransferase" evidence="1">
    <location>
        <begin position="1"/>
        <end position="155"/>
    </location>
</feature>
<dbReference type="RefSeq" id="WP_140195366.1">
    <property type="nucleotide sequence ID" value="NZ_CP065915.1"/>
</dbReference>
<keyword evidence="2" id="KW-0808">Transferase</keyword>
<keyword evidence="3" id="KW-1185">Reference proteome</keyword>
<name>A0A5C5GLL0_9RHOB</name>